<dbReference type="GO" id="GO:0012505">
    <property type="term" value="C:endomembrane system"/>
    <property type="evidence" value="ECO:0007669"/>
    <property type="project" value="TreeGrafter"/>
</dbReference>
<evidence type="ECO:0000313" key="3">
    <source>
        <dbReference type="EMBL" id="CAB5001200.1"/>
    </source>
</evidence>
<dbReference type="Pfam" id="PF01425">
    <property type="entry name" value="Amidase"/>
    <property type="match status" value="1"/>
</dbReference>
<dbReference type="NCBIfam" id="NF004816">
    <property type="entry name" value="PRK06170.1"/>
    <property type="match status" value="1"/>
</dbReference>
<dbReference type="InterPro" id="IPR036928">
    <property type="entry name" value="AS_sf"/>
</dbReference>
<organism evidence="3">
    <name type="scientific">freshwater metagenome</name>
    <dbReference type="NCBI Taxonomy" id="449393"/>
    <lineage>
        <taxon>unclassified sequences</taxon>
        <taxon>metagenomes</taxon>
        <taxon>ecological metagenomes</taxon>
    </lineage>
</organism>
<dbReference type="PANTHER" id="PTHR43372">
    <property type="entry name" value="FATTY-ACID AMIDE HYDROLASE"/>
    <property type="match status" value="1"/>
</dbReference>
<accession>A0A6J7P6I1</accession>
<gene>
    <name evidence="2" type="ORF">UFOPK3001_01155</name>
    <name evidence="3" type="ORF">UFOPK3954_01748</name>
</gene>
<dbReference type="EMBL" id="CAFAAJ010000064">
    <property type="protein sequence ID" value="CAB4804440.1"/>
    <property type="molecule type" value="Genomic_DNA"/>
</dbReference>
<reference evidence="3" key="1">
    <citation type="submission" date="2020-05" db="EMBL/GenBank/DDBJ databases">
        <authorList>
            <person name="Chiriac C."/>
            <person name="Salcher M."/>
            <person name="Ghai R."/>
            <person name="Kavagutti S V."/>
        </authorList>
    </citation>
    <scope>NUCLEOTIDE SEQUENCE</scope>
</reference>
<feature type="domain" description="Amidase" evidence="1">
    <location>
        <begin position="27"/>
        <end position="465"/>
    </location>
</feature>
<dbReference type="EMBL" id="CAFBON010000206">
    <property type="protein sequence ID" value="CAB5001200.1"/>
    <property type="molecule type" value="Genomic_DNA"/>
</dbReference>
<protein>
    <submittedName>
        <fullName evidence="3">Unannotated protein</fullName>
    </submittedName>
</protein>
<dbReference type="AlphaFoldDB" id="A0A6J7P6I1"/>
<dbReference type="PANTHER" id="PTHR43372:SF4">
    <property type="entry name" value="FATTY-ACID AMIDE HYDROLASE 2"/>
    <property type="match status" value="1"/>
</dbReference>
<dbReference type="Gene3D" id="3.90.1300.10">
    <property type="entry name" value="Amidase signature (AS) domain"/>
    <property type="match status" value="1"/>
</dbReference>
<evidence type="ECO:0000313" key="2">
    <source>
        <dbReference type="EMBL" id="CAB4804440.1"/>
    </source>
</evidence>
<name>A0A6J7P6I1_9ZZZZ</name>
<sequence length="483" mass="52000">MSELPLHHKSLVELRNLLALKELSSRELLDHYVARIEKLNPAVNAVVTVDLESGRRAAEAADAEAAAGRHTRPLHGIPITVKDALAVRGLRSTGGAIEHGDHVPTKDADAVALVRSAGAIPFAKTNVPRWSGDIQTYNNIFGTTNNPWDHTRTPGGSSGGAATSVALGFTGFEIGTDIGGSIRFPAAFCGVAGHKPSYGLVPCGGYIDRIDYGMVEPDINVHGPLARSVDDLELLLHILAAPRPERAHTVSHRLPMPRHERIDAFRVAIWSDDDACPVSADVRAAVERAGDVLQSLGAAVNRSARPDLNADASSQLALWLVSAATAPSMSDEDFARYRAIATSPDTPPEVTAALSSFTATHRDWMAADVVRQHLREQWRVFFQQYDALICPVTMTHAFPHTQEGSLPERTVLVDGVERPYLELLWWTVLIGGVYLPATVIPVGTSADGLPIGVQIVAPYMEDRTALAVARAIRNELGPITFPT</sequence>
<proteinExistence type="predicted"/>
<dbReference type="SUPFAM" id="SSF75304">
    <property type="entry name" value="Amidase signature (AS) enzymes"/>
    <property type="match status" value="1"/>
</dbReference>
<dbReference type="InterPro" id="IPR023631">
    <property type="entry name" value="Amidase_dom"/>
</dbReference>
<dbReference type="InterPro" id="IPR052739">
    <property type="entry name" value="FAAH2"/>
</dbReference>
<evidence type="ECO:0000259" key="1">
    <source>
        <dbReference type="Pfam" id="PF01425"/>
    </source>
</evidence>